<accession>A0AB33BV64</accession>
<evidence type="ECO:0000313" key="2">
    <source>
        <dbReference type="Proteomes" id="UP000192439"/>
    </source>
</evidence>
<proteinExistence type="predicted"/>
<reference evidence="1 2" key="1">
    <citation type="journal article" date="2018" name="Harmful Algae">
        <title>The highly heterogeneous methylated genomes and diverse restriction-modification systems of bloom-forming Microcystis.</title>
        <authorList>
            <person name="Zhao L."/>
            <person name="Song Y."/>
            <person name="Li L."/>
            <person name="Gan N."/>
            <person name="Brand J.J."/>
            <person name="Song L."/>
        </authorList>
    </citation>
    <scope>NUCLEOTIDE SEQUENCE [LARGE SCALE GENOMIC DNA]</scope>
    <source>
        <strain evidence="1 2">PCC 7806SL</strain>
    </source>
</reference>
<organism evidence="1 2">
    <name type="scientific">Microcystis aeruginosa PCC 7806SL</name>
    <dbReference type="NCBI Taxonomy" id="1903187"/>
    <lineage>
        <taxon>Bacteria</taxon>
        <taxon>Bacillati</taxon>
        <taxon>Cyanobacteriota</taxon>
        <taxon>Cyanophyceae</taxon>
        <taxon>Oscillatoriophycideae</taxon>
        <taxon>Chroococcales</taxon>
        <taxon>Microcystaceae</taxon>
        <taxon>Microcystis</taxon>
    </lineage>
</organism>
<keyword evidence="2" id="KW-1185">Reference proteome</keyword>
<dbReference type="Proteomes" id="UP000192439">
    <property type="component" value="Chromosome"/>
</dbReference>
<sequence length="43" mass="4912">MVTKSGKGQWLRKGSMICPNRITIDKLLDENPRLTGRMIDSNH</sequence>
<evidence type="ECO:0000313" key="1">
    <source>
        <dbReference type="EMBL" id="ARI80511.1"/>
    </source>
</evidence>
<gene>
    <name evidence="1" type="ORF">BH695_1230</name>
</gene>
<name>A0AB33BV64_MICA7</name>
<dbReference type="AlphaFoldDB" id="A0AB33BV64"/>
<dbReference type="EMBL" id="CP020771">
    <property type="protein sequence ID" value="ARI80511.1"/>
    <property type="molecule type" value="Genomic_DNA"/>
</dbReference>
<protein>
    <submittedName>
        <fullName evidence="1">Uncharacterized protein</fullName>
    </submittedName>
</protein>